<evidence type="ECO:0000256" key="1">
    <source>
        <dbReference type="SAM" id="MobiDB-lite"/>
    </source>
</evidence>
<accession>A0AAV7UDA8</accession>
<reference evidence="2" key="1">
    <citation type="journal article" date="2022" name="bioRxiv">
        <title>Sequencing and chromosome-scale assembly of the giantPleurodeles waltlgenome.</title>
        <authorList>
            <person name="Brown T."/>
            <person name="Elewa A."/>
            <person name="Iarovenko S."/>
            <person name="Subramanian E."/>
            <person name="Araus A.J."/>
            <person name="Petzold A."/>
            <person name="Susuki M."/>
            <person name="Suzuki K.-i.T."/>
            <person name="Hayashi T."/>
            <person name="Toyoda A."/>
            <person name="Oliveira C."/>
            <person name="Osipova E."/>
            <person name="Leigh N.D."/>
            <person name="Simon A."/>
            <person name="Yun M.H."/>
        </authorList>
    </citation>
    <scope>NUCLEOTIDE SEQUENCE</scope>
    <source>
        <strain evidence="2">20211129_DDA</strain>
        <tissue evidence="2">Liver</tissue>
    </source>
</reference>
<feature type="compositionally biased region" description="Polar residues" evidence="1">
    <location>
        <begin position="65"/>
        <end position="74"/>
    </location>
</feature>
<feature type="region of interest" description="Disordered" evidence="1">
    <location>
        <begin position="33"/>
        <end position="74"/>
    </location>
</feature>
<dbReference type="AlphaFoldDB" id="A0AAV7UDA8"/>
<proteinExistence type="predicted"/>
<sequence>MDVAVVTASEGCVVRGVMVMEVVDEDVVHARVPFPQEDESGDGRVASVEPVDSEEEAEEEDVDNRTTLIQQYFQ</sequence>
<protein>
    <submittedName>
        <fullName evidence="2">Uncharacterized protein</fullName>
    </submittedName>
</protein>
<dbReference type="EMBL" id="JANPWB010000005">
    <property type="protein sequence ID" value="KAJ1187084.1"/>
    <property type="molecule type" value="Genomic_DNA"/>
</dbReference>
<name>A0AAV7UDA8_PLEWA</name>
<comment type="caution">
    <text evidence="2">The sequence shown here is derived from an EMBL/GenBank/DDBJ whole genome shotgun (WGS) entry which is preliminary data.</text>
</comment>
<evidence type="ECO:0000313" key="2">
    <source>
        <dbReference type="EMBL" id="KAJ1187084.1"/>
    </source>
</evidence>
<dbReference type="Proteomes" id="UP001066276">
    <property type="component" value="Chromosome 3_1"/>
</dbReference>
<gene>
    <name evidence="2" type="ORF">NDU88_003863</name>
</gene>
<feature type="compositionally biased region" description="Acidic residues" evidence="1">
    <location>
        <begin position="51"/>
        <end position="62"/>
    </location>
</feature>
<evidence type="ECO:0000313" key="3">
    <source>
        <dbReference type="Proteomes" id="UP001066276"/>
    </source>
</evidence>
<keyword evidence="3" id="KW-1185">Reference proteome</keyword>
<organism evidence="2 3">
    <name type="scientific">Pleurodeles waltl</name>
    <name type="common">Iberian ribbed newt</name>
    <dbReference type="NCBI Taxonomy" id="8319"/>
    <lineage>
        <taxon>Eukaryota</taxon>
        <taxon>Metazoa</taxon>
        <taxon>Chordata</taxon>
        <taxon>Craniata</taxon>
        <taxon>Vertebrata</taxon>
        <taxon>Euteleostomi</taxon>
        <taxon>Amphibia</taxon>
        <taxon>Batrachia</taxon>
        <taxon>Caudata</taxon>
        <taxon>Salamandroidea</taxon>
        <taxon>Salamandridae</taxon>
        <taxon>Pleurodelinae</taxon>
        <taxon>Pleurodeles</taxon>
    </lineage>
</organism>